<gene>
    <name evidence="3" type="ORF">Aco03nite_076780</name>
</gene>
<dbReference type="SUPFAM" id="SSF53474">
    <property type="entry name" value="alpha/beta-Hydrolases"/>
    <property type="match status" value="1"/>
</dbReference>
<evidence type="ECO:0000313" key="4">
    <source>
        <dbReference type="Proteomes" id="UP000612282"/>
    </source>
</evidence>
<evidence type="ECO:0000256" key="1">
    <source>
        <dbReference type="SAM" id="Phobius"/>
    </source>
</evidence>
<feature type="domain" description="AB hydrolase-1" evidence="2">
    <location>
        <begin position="119"/>
        <end position="256"/>
    </location>
</feature>
<dbReference type="InterPro" id="IPR029058">
    <property type="entry name" value="AB_hydrolase_fold"/>
</dbReference>
<evidence type="ECO:0000313" key="3">
    <source>
        <dbReference type="EMBL" id="GID59274.1"/>
    </source>
</evidence>
<sequence length="685" mass="71107">MVRPHPARGGGSGPRVSLALPGMTTSKVIAAAVSGLVLLGLGGLTVWPERTLEVPAGAAAGSLDMRPCEYDTEAGTVPAECGTLVVPETRGDPGSELIALPVVRIPATGTVSGEPIFRLGGGPGNTNMLFPQASRLTDGHDVVLVGYRGVDGSRRLDCAEVAGAMKSSDDLIGDEAKRRTRLAFQACAQRLTKDGVDLNAYSIVQQIEDLEAARTALGYQRINLLSSSAGTRTAMIYSWRHPSSLARSAMVSVNPPGHFVWNPTITDTQIARYAELCAADSRCSGRTENLVASMRAAVTEPPSRWGLLNIKEGNVRATAMYGMHHNGPDAAPQTAPTVIDAFLSAADGDPSAFWAMSALSDLILPDSIVWGQFASFAMIDAPAAEAYYAAGGDPGSVLANGGADFLWGGPDGYATVWPDSPDNTAYRTLRPSDTETLLVSGTVDFSTPAELATRELLPTLARGKQVILPELGHTGDFWEHRPDAGRHLLTTFYDTGTVDDSRFGTRAVDFTPTPMSMSTIAGILAGVTAAGTLIAVALLLVLAARVRRNGAIGSRASVWVRVLAPIPLGLGGLCAAALLVWTALPRTPLVNATVVVPALASSIGIGVYLAWTDRNREVRTRRLGLTAAVGGAAAGALLGFSALPSFPGVATALLGAAAGANAGLLLLDLGLTRRAGVKEPLAIGG</sequence>
<dbReference type="EMBL" id="BOMG01000096">
    <property type="protein sequence ID" value="GID59274.1"/>
    <property type="molecule type" value="Genomic_DNA"/>
</dbReference>
<feature type="transmembrane region" description="Helical" evidence="1">
    <location>
        <begin position="623"/>
        <end position="643"/>
    </location>
</feature>
<accession>A0ABQ3XL80</accession>
<dbReference type="Proteomes" id="UP000612282">
    <property type="component" value="Unassembled WGS sequence"/>
</dbReference>
<feature type="transmembrane region" description="Helical" evidence="1">
    <location>
        <begin position="558"/>
        <end position="583"/>
    </location>
</feature>
<keyword evidence="1" id="KW-0812">Transmembrane</keyword>
<dbReference type="Gene3D" id="3.40.50.1820">
    <property type="entry name" value="alpha/beta hydrolase"/>
    <property type="match status" value="1"/>
</dbReference>
<proteinExistence type="predicted"/>
<feature type="transmembrane region" description="Helical" evidence="1">
    <location>
        <begin position="520"/>
        <end position="546"/>
    </location>
</feature>
<keyword evidence="4" id="KW-1185">Reference proteome</keyword>
<feature type="transmembrane region" description="Helical" evidence="1">
    <location>
        <begin position="649"/>
        <end position="671"/>
    </location>
</feature>
<keyword evidence="1" id="KW-0472">Membrane</keyword>
<evidence type="ECO:0000259" key="2">
    <source>
        <dbReference type="Pfam" id="PF00561"/>
    </source>
</evidence>
<protein>
    <recommendedName>
        <fullName evidence="2">AB hydrolase-1 domain-containing protein</fullName>
    </recommendedName>
</protein>
<feature type="transmembrane region" description="Helical" evidence="1">
    <location>
        <begin position="589"/>
        <end position="611"/>
    </location>
</feature>
<reference evidence="3 4" key="1">
    <citation type="submission" date="2021-01" db="EMBL/GenBank/DDBJ databases">
        <title>Whole genome shotgun sequence of Actinoplanes couchii NBRC 106145.</title>
        <authorList>
            <person name="Komaki H."/>
            <person name="Tamura T."/>
        </authorList>
    </citation>
    <scope>NUCLEOTIDE SEQUENCE [LARGE SCALE GENOMIC DNA]</scope>
    <source>
        <strain evidence="3 4">NBRC 106145</strain>
    </source>
</reference>
<keyword evidence="1" id="KW-1133">Transmembrane helix</keyword>
<comment type="caution">
    <text evidence="3">The sequence shown here is derived from an EMBL/GenBank/DDBJ whole genome shotgun (WGS) entry which is preliminary data.</text>
</comment>
<organism evidence="3 4">
    <name type="scientific">Actinoplanes couchii</name>
    <dbReference type="NCBI Taxonomy" id="403638"/>
    <lineage>
        <taxon>Bacteria</taxon>
        <taxon>Bacillati</taxon>
        <taxon>Actinomycetota</taxon>
        <taxon>Actinomycetes</taxon>
        <taxon>Micromonosporales</taxon>
        <taxon>Micromonosporaceae</taxon>
        <taxon>Actinoplanes</taxon>
    </lineage>
</organism>
<dbReference type="Pfam" id="PF00561">
    <property type="entry name" value="Abhydrolase_1"/>
    <property type="match status" value="1"/>
</dbReference>
<dbReference type="InterPro" id="IPR000073">
    <property type="entry name" value="AB_hydrolase_1"/>
</dbReference>
<name>A0ABQ3XL80_9ACTN</name>